<dbReference type="OrthoDB" id="9810818at2"/>
<feature type="transmembrane region" description="Helical" evidence="2">
    <location>
        <begin position="150"/>
        <end position="168"/>
    </location>
</feature>
<dbReference type="AlphaFoldDB" id="A0A544QWM8"/>
<feature type="transmembrane region" description="Helical" evidence="2">
    <location>
        <begin position="67"/>
        <end position="88"/>
    </location>
</feature>
<feature type="transmembrane region" description="Helical" evidence="2">
    <location>
        <begin position="273"/>
        <end position="291"/>
    </location>
</feature>
<accession>A0A544QWM8</accession>
<dbReference type="Pfam" id="PF00892">
    <property type="entry name" value="EamA"/>
    <property type="match status" value="2"/>
</dbReference>
<dbReference type="InterPro" id="IPR037185">
    <property type="entry name" value="EmrE-like"/>
</dbReference>
<comment type="caution">
    <text evidence="4">The sequence shown here is derived from an EMBL/GenBank/DDBJ whole genome shotgun (WGS) entry which is preliminary data.</text>
</comment>
<evidence type="ECO:0000259" key="3">
    <source>
        <dbReference type="Pfam" id="PF00892"/>
    </source>
</evidence>
<feature type="transmembrane region" description="Helical" evidence="2">
    <location>
        <begin position="94"/>
        <end position="116"/>
    </location>
</feature>
<proteinExistence type="inferred from homology"/>
<dbReference type="PANTHER" id="PTHR22911">
    <property type="entry name" value="ACYL-MALONYL CONDENSING ENZYME-RELATED"/>
    <property type="match status" value="1"/>
</dbReference>
<feature type="transmembrane region" description="Helical" evidence="2">
    <location>
        <begin position="125"/>
        <end position="144"/>
    </location>
</feature>
<evidence type="ECO:0000313" key="5">
    <source>
        <dbReference type="Proteomes" id="UP000317863"/>
    </source>
</evidence>
<dbReference type="GO" id="GO:0016020">
    <property type="term" value="C:membrane"/>
    <property type="evidence" value="ECO:0007669"/>
    <property type="project" value="InterPro"/>
</dbReference>
<dbReference type="EMBL" id="SGJB01000004">
    <property type="protein sequence ID" value="TQQ85099.1"/>
    <property type="molecule type" value="Genomic_DNA"/>
</dbReference>
<feature type="domain" description="EamA" evidence="3">
    <location>
        <begin position="154"/>
        <end position="290"/>
    </location>
</feature>
<dbReference type="RefSeq" id="WP_142535456.1">
    <property type="nucleotide sequence ID" value="NZ_SGJB01000004.1"/>
</dbReference>
<feature type="transmembrane region" description="Helical" evidence="2">
    <location>
        <begin position="36"/>
        <end position="55"/>
    </location>
</feature>
<keyword evidence="5" id="KW-1185">Reference proteome</keyword>
<protein>
    <submittedName>
        <fullName evidence="4">EamA family transporter</fullName>
    </submittedName>
</protein>
<reference evidence="4 5" key="1">
    <citation type="submission" date="2019-02" db="EMBL/GenBank/DDBJ databases">
        <title>Peptostreptococcaceae bacterium ZHW00191 nov., a new bacterium isolated from the human gut.</title>
        <authorList>
            <person name="Zhou H.-W."/>
            <person name="Chen X.-J."/>
        </authorList>
    </citation>
    <scope>NUCLEOTIDE SEQUENCE [LARGE SCALE GENOMIC DNA]</scope>
    <source>
        <strain evidence="4 5">ZHW00191</strain>
    </source>
</reference>
<dbReference type="InterPro" id="IPR000620">
    <property type="entry name" value="EamA_dom"/>
</dbReference>
<gene>
    <name evidence="4" type="ORF">EXD82_03110</name>
</gene>
<keyword evidence="2" id="KW-0472">Membrane</keyword>
<evidence type="ECO:0000256" key="1">
    <source>
        <dbReference type="ARBA" id="ARBA00007362"/>
    </source>
</evidence>
<sequence length="304" mass="33165">MKKFIFLFPVISGILWGSAGIFVRTLTKMNMNSYTIVESRVILAVLILGAGIYLYDKSLLKIKLKDVWVFLGGGILGIFGLNVCYNIAIEELTLSLSAVLLSLSPLFVLILAAIIFREKITSRKILCMIMAIVGCILASGVLESSSGMEWSVYGIAVGTMGAIFYAMYSIFTKLAIQRGYGPLTITFYCLLTVFIVLIPLTDWNVIASSISSSPINMSIFMVVHALCTSVLPYVMYTVSLDYIEAGKASILASGEPIAAMIFGIIFYSEIPTLISLTGLFLVICAITLLSAQPEKKYKEINVNS</sequence>
<dbReference type="PANTHER" id="PTHR22911:SF79">
    <property type="entry name" value="MOBA-LIKE NTP TRANSFERASE DOMAIN-CONTAINING PROTEIN"/>
    <property type="match status" value="1"/>
</dbReference>
<keyword evidence="2" id="KW-1133">Transmembrane helix</keyword>
<comment type="similarity">
    <text evidence="1">Belongs to the EamA transporter family.</text>
</comment>
<dbReference type="Gene3D" id="1.10.3730.20">
    <property type="match status" value="1"/>
</dbReference>
<keyword evidence="2" id="KW-0812">Transmembrane</keyword>
<evidence type="ECO:0000313" key="4">
    <source>
        <dbReference type="EMBL" id="TQQ85099.1"/>
    </source>
</evidence>
<evidence type="ECO:0000256" key="2">
    <source>
        <dbReference type="SAM" id="Phobius"/>
    </source>
</evidence>
<feature type="transmembrane region" description="Helical" evidence="2">
    <location>
        <begin position="248"/>
        <end position="267"/>
    </location>
</feature>
<feature type="transmembrane region" description="Helical" evidence="2">
    <location>
        <begin position="180"/>
        <end position="200"/>
    </location>
</feature>
<name>A0A544QWM8_9FIRM</name>
<dbReference type="Proteomes" id="UP000317863">
    <property type="component" value="Unassembled WGS sequence"/>
</dbReference>
<organism evidence="4 5">
    <name type="scientific">Peptacetobacter hominis</name>
    <dbReference type="NCBI Taxonomy" id="2743610"/>
    <lineage>
        <taxon>Bacteria</taxon>
        <taxon>Bacillati</taxon>
        <taxon>Bacillota</taxon>
        <taxon>Clostridia</taxon>
        <taxon>Peptostreptococcales</taxon>
        <taxon>Peptostreptococcaceae</taxon>
        <taxon>Peptacetobacter</taxon>
    </lineage>
</organism>
<feature type="domain" description="EamA" evidence="3">
    <location>
        <begin position="7"/>
        <end position="139"/>
    </location>
</feature>
<dbReference type="SUPFAM" id="SSF103481">
    <property type="entry name" value="Multidrug resistance efflux transporter EmrE"/>
    <property type="match status" value="2"/>
</dbReference>
<feature type="transmembrane region" description="Helical" evidence="2">
    <location>
        <begin position="215"/>
        <end position="236"/>
    </location>
</feature>